<organism evidence="1 2">
    <name type="scientific">Passalora fulva</name>
    <name type="common">Tomato leaf mold</name>
    <name type="synonym">Cladosporium fulvum</name>
    <dbReference type="NCBI Taxonomy" id="5499"/>
    <lineage>
        <taxon>Eukaryota</taxon>
        <taxon>Fungi</taxon>
        <taxon>Dikarya</taxon>
        <taxon>Ascomycota</taxon>
        <taxon>Pezizomycotina</taxon>
        <taxon>Dothideomycetes</taxon>
        <taxon>Dothideomycetidae</taxon>
        <taxon>Mycosphaerellales</taxon>
        <taxon>Mycosphaerellaceae</taxon>
        <taxon>Fulvia</taxon>
    </lineage>
</organism>
<reference evidence="1" key="1">
    <citation type="submission" date="2021-12" db="EMBL/GenBank/DDBJ databases">
        <authorList>
            <person name="Zaccaron A."/>
            <person name="Stergiopoulos I."/>
        </authorList>
    </citation>
    <scope>NUCLEOTIDE SEQUENCE</scope>
    <source>
        <strain evidence="1">Race5_Kim</strain>
    </source>
</reference>
<accession>A0A9Q8LH04</accession>
<dbReference type="KEGG" id="ffu:CLAFUR5_06077"/>
<keyword evidence="2" id="KW-1185">Reference proteome</keyword>
<evidence type="ECO:0000313" key="2">
    <source>
        <dbReference type="Proteomes" id="UP000756132"/>
    </source>
</evidence>
<dbReference type="GeneID" id="71985955"/>
<gene>
    <name evidence="1" type="ORF">CLAFUR5_06077</name>
</gene>
<proteinExistence type="predicted"/>
<dbReference type="AlphaFoldDB" id="A0A9Q8LH04"/>
<name>A0A9Q8LH04_PASFU</name>
<sequence>MAWTYADVLKFGPFKPHRKTFFDLSLEIRQQIYELLTPHNHEFKASNTYPYAPEDRYARILTLRRTTKHLRQEMDDWLSKTCGAYFYLHDEINLDPDEVLYAPPLALPYGRLRYVEIYIDCYNHYGSSRNYDECSHMWYEGDPSEGFTEGRVYEQRKQLQDVVTALKRFEDLPILYVRFRDEDNANHREMHRSRRYNQLGLTWCEAQHCLAAKSFANCHDAESYVPKYILDPLLELPVCAKVIVQPLHLTDHEGRSMRSRDIPQADQADSGCRAQEYVNTPCTAYERWIEGERSEAFESCWRDFGSDWQRGEQDRLEKLETLKQAMPSARRLR</sequence>
<reference evidence="1" key="2">
    <citation type="journal article" date="2022" name="Microb. Genom.">
        <title>A chromosome-scale genome assembly of the tomato pathogen Cladosporium fulvum reveals a compartmentalized genome architecture and the presence of a dispensable chromosome.</title>
        <authorList>
            <person name="Zaccaron A.Z."/>
            <person name="Chen L.H."/>
            <person name="Samaras A."/>
            <person name="Stergiopoulos I."/>
        </authorList>
    </citation>
    <scope>NUCLEOTIDE SEQUENCE</scope>
    <source>
        <strain evidence="1">Race5_Kim</strain>
    </source>
</reference>
<protein>
    <submittedName>
        <fullName evidence="1">Uncharacterized protein</fullName>
    </submittedName>
</protein>
<dbReference type="RefSeq" id="XP_047761598.1">
    <property type="nucleotide sequence ID" value="XM_047905225.1"/>
</dbReference>
<dbReference type="EMBL" id="CP090167">
    <property type="protein sequence ID" value="UJO17232.1"/>
    <property type="molecule type" value="Genomic_DNA"/>
</dbReference>
<dbReference type="Proteomes" id="UP000756132">
    <property type="component" value="Chromosome 5"/>
</dbReference>
<evidence type="ECO:0000313" key="1">
    <source>
        <dbReference type="EMBL" id="UJO17232.1"/>
    </source>
</evidence>